<comment type="caution">
    <text evidence="4">The sequence shown here is derived from an EMBL/GenBank/DDBJ whole genome shotgun (WGS) entry which is preliminary data.</text>
</comment>
<accession>A0A926NVH7</accession>
<dbReference type="Gene3D" id="3.30.70.270">
    <property type="match status" value="1"/>
</dbReference>
<dbReference type="SMART" id="SM00267">
    <property type="entry name" value="GGDEF"/>
    <property type="match status" value="1"/>
</dbReference>
<dbReference type="NCBIfam" id="TIGR00254">
    <property type="entry name" value="GGDEF"/>
    <property type="match status" value="1"/>
</dbReference>
<dbReference type="FunFam" id="3.30.70.270:FF:000001">
    <property type="entry name" value="Diguanylate cyclase domain protein"/>
    <property type="match status" value="1"/>
</dbReference>
<evidence type="ECO:0000313" key="5">
    <source>
        <dbReference type="Proteomes" id="UP000598467"/>
    </source>
</evidence>
<dbReference type="AlphaFoldDB" id="A0A926NVH7"/>
<protein>
    <recommendedName>
        <fullName evidence="1">diguanylate cyclase</fullName>
        <ecNumber evidence="1">2.7.7.65</ecNumber>
    </recommendedName>
</protein>
<dbReference type="InterPro" id="IPR043128">
    <property type="entry name" value="Rev_trsase/Diguanyl_cyclase"/>
</dbReference>
<dbReference type="CDD" id="cd01949">
    <property type="entry name" value="GGDEF"/>
    <property type="match status" value="1"/>
</dbReference>
<dbReference type="PROSITE" id="PS50887">
    <property type="entry name" value="GGDEF"/>
    <property type="match status" value="1"/>
</dbReference>
<dbReference type="EMBL" id="JABFCZ010000002">
    <property type="protein sequence ID" value="MBD1544875.1"/>
    <property type="molecule type" value="Genomic_DNA"/>
</dbReference>
<dbReference type="Pfam" id="PF13682">
    <property type="entry name" value="CZB"/>
    <property type="match status" value="1"/>
</dbReference>
<dbReference type="PANTHER" id="PTHR45138">
    <property type="entry name" value="REGULATORY COMPONENTS OF SENSORY TRANSDUCTION SYSTEM"/>
    <property type="match status" value="1"/>
</dbReference>
<evidence type="ECO:0000256" key="2">
    <source>
        <dbReference type="ARBA" id="ARBA00034247"/>
    </source>
</evidence>
<gene>
    <name evidence="4" type="ORF">HK439_01255</name>
</gene>
<dbReference type="InterPro" id="IPR000160">
    <property type="entry name" value="GGDEF_dom"/>
</dbReference>
<dbReference type="EC" id="2.7.7.65" evidence="1"/>
<evidence type="ECO:0000313" key="4">
    <source>
        <dbReference type="EMBL" id="MBD1544875.1"/>
    </source>
</evidence>
<name>A0A926NVH7_9HYPH</name>
<dbReference type="Gene3D" id="1.20.120.30">
    <property type="entry name" value="Aspartate receptor, ligand-binding domain"/>
    <property type="match status" value="1"/>
</dbReference>
<dbReference type="Proteomes" id="UP000598467">
    <property type="component" value="Unassembled WGS sequence"/>
</dbReference>
<dbReference type="InterPro" id="IPR050469">
    <property type="entry name" value="Diguanylate_Cyclase"/>
</dbReference>
<sequence length="304" mass="33986">MAIDSLNLEDLRAAAAEIDRCAYNHEQWFDALIGTLICGLPPDKRDLCEDAHHRCRLGQWYFSGNEVTTALSKRPGFRELGMEHERMHTHTRKMLRAFADGEDIPHREYQAFISALKNLRMEIATLRQDIDDSLYAIDPLTGVPGRAHMLPRLREYQALVERGVQTCCLAMMDLDDFKVINDRFGHPAGDQVLVSFARHIGQNLRPYDAVFRYGGEEFLIILPDTTDSDGLAVIDRLCDALAQVPHLVGADDPVYVTASFGLAGLQVGIPVERSIDRADKALYAAKAAGKNCSVLWENSMNNDA</sequence>
<dbReference type="InterPro" id="IPR029787">
    <property type="entry name" value="Nucleotide_cyclase"/>
</dbReference>
<organism evidence="4 5">
    <name type="scientific">Roseibium aggregatum</name>
    <dbReference type="NCBI Taxonomy" id="187304"/>
    <lineage>
        <taxon>Bacteria</taxon>
        <taxon>Pseudomonadati</taxon>
        <taxon>Pseudomonadota</taxon>
        <taxon>Alphaproteobacteria</taxon>
        <taxon>Hyphomicrobiales</taxon>
        <taxon>Stappiaceae</taxon>
        <taxon>Roseibium</taxon>
    </lineage>
</organism>
<dbReference type="PANTHER" id="PTHR45138:SF9">
    <property type="entry name" value="DIGUANYLATE CYCLASE DGCM-RELATED"/>
    <property type="match status" value="1"/>
</dbReference>
<dbReference type="Pfam" id="PF00990">
    <property type="entry name" value="GGDEF"/>
    <property type="match status" value="1"/>
</dbReference>
<dbReference type="InterPro" id="IPR025991">
    <property type="entry name" value="Chemoreceptor_zinc-bind_dom"/>
</dbReference>
<evidence type="ECO:0000256" key="1">
    <source>
        <dbReference type="ARBA" id="ARBA00012528"/>
    </source>
</evidence>
<feature type="domain" description="GGDEF" evidence="3">
    <location>
        <begin position="165"/>
        <end position="298"/>
    </location>
</feature>
<dbReference type="RefSeq" id="WP_190289556.1">
    <property type="nucleotide sequence ID" value="NZ_JABFCZ010000002.1"/>
</dbReference>
<dbReference type="SUPFAM" id="SSF55073">
    <property type="entry name" value="Nucleotide cyclase"/>
    <property type="match status" value="1"/>
</dbReference>
<comment type="catalytic activity">
    <reaction evidence="2">
        <text>2 GTP = 3',3'-c-di-GMP + 2 diphosphate</text>
        <dbReference type="Rhea" id="RHEA:24898"/>
        <dbReference type="ChEBI" id="CHEBI:33019"/>
        <dbReference type="ChEBI" id="CHEBI:37565"/>
        <dbReference type="ChEBI" id="CHEBI:58805"/>
        <dbReference type="EC" id="2.7.7.65"/>
    </reaction>
</comment>
<dbReference type="GO" id="GO:0052621">
    <property type="term" value="F:diguanylate cyclase activity"/>
    <property type="evidence" value="ECO:0007669"/>
    <property type="project" value="UniProtKB-EC"/>
</dbReference>
<proteinExistence type="predicted"/>
<reference evidence="4" key="1">
    <citation type="submission" date="2020-05" db="EMBL/GenBank/DDBJ databases">
        <title>Identification of trans-AT polyketide cluster in two marine bacteria, producers of a novel glutaramide-containing polyketide sesbanimide D and analogs.</title>
        <authorList>
            <person name="Kacar D."/>
            <person name="Rodriguez P."/>
            <person name="Canedo L."/>
            <person name="Gonzalez E."/>
            <person name="Galan B."/>
            <person name="De La Calle F."/>
            <person name="Garcia J.L."/>
        </authorList>
    </citation>
    <scope>NUCLEOTIDE SEQUENCE</scope>
    <source>
        <strain evidence="4">PHM038</strain>
    </source>
</reference>
<evidence type="ECO:0000259" key="3">
    <source>
        <dbReference type="PROSITE" id="PS50887"/>
    </source>
</evidence>